<accession>A0A830BZ81</accession>
<dbReference type="EMBL" id="BMAC01000268">
    <property type="protein sequence ID" value="GFP92126.1"/>
    <property type="molecule type" value="Genomic_DNA"/>
</dbReference>
<dbReference type="Proteomes" id="UP000653305">
    <property type="component" value="Unassembled WGS sequence"/>
</dbReference>
<evidence type="ECO:0000313" key="2">
    <source>
        <dbReference type="Proteomes" id="UP000653305"/>
    </source>
</evidence>
<organism evidence="1 2">
    <name type="scientific">Phtheirospermum japonicum</name>
    <dbReference type="NCBI Taxonomy" id="374723"/>
    <lineage>
        <taxon>Eukaryota</taxon>
        <taxon>Viridiplantae</taxon>
        <taxon>Streptophyta</taxon>
        <taxon>Embryophyta</taxon>
        <taxon>Tracheophyta</taxon>
        <taxon>Spermatophyta</taxon>
        <taxon>Magnoliopsida</taxon>
        <taxon>eudicotyledons</taxon>
        <taxon>Gunneridae</taxon>
        <taxon>Pentapetalae</taxon>
        <taxon>asterids</taxon>
        <taxon>lamiids</taxon>
        <taxon>Lamiales</taxon>
        <taxon>Orobanchaceae</taxon>
        <taxon>Orobanchaceae incertae sedis</taxon>
        <taxon>Phtheirospermum</taxon>
    </lineage>
</organism>
<keyword evidence="2" id="KW-1185">Reference proteome</keyword>
<protein>
    <submittedName>
        <fullName evidence="1">Uncharacterized protein</fullName>
    </submittedName>
</protein>
<dbReference type="OrthoDB" id="1047367at2759"/>
<sequence>MAASTQAPQRDSLSRSLRPGALPATLVFFSTKAVPPYDGDVGDFYDRRRPGPLLSYTYYDTSTSAITAVLYNGKEMKNSKKLGVVRVSDGDLVMLVLNTSSSRLRAVALGNEVVGFNPDGSAVNPSAFQQQLRSDSNLMAQPFQVQPGLRITSNFHAQNIHMKSIVLLIDIPCLRISANLDWIGLVSTISRILTFQSCGRKQKNSQ</sequence>
<evidence type="ECO:0000313" key="1">
    <source>
        <dbReference type="EMBL" id="GFP92126.1"/>
    </source>
</evidence>
<dbReference type="AlphaFoldDB" id="A0A830BZ81"/>
<gene>
    <name evidence="1" type="ORF">PHJA_001356700</name>
</gene>
<comment type="caution">
    <text evidence="1">The sequence shown here is derived from an EMBL/GenBank/DDBJ whole genome shotgun (WGS) entry which is preliminary data.</text>
</comment>
<proteinExistence type="predicted"/>
<name>A0A830BZ81_9LAMI</name>
<reference evidence="1" key="1">
    <citation type="submission" date="2020-07" db="EMBL/GenBank/DDBJ databases">
        <title>Ethylene signaling mediates host invasion by parasitic plants.</title>
        <authorList>
            <person name="Yoshida S."/>
        </authorList>
    </citation>
    <scope>NUCLEOTIDE SEQUENCE</scope>
    <source>
        <strain evidence="1">Okayama</strain>
    </source>
</reference>